<evidence type="ECO:0000313" key="1">
    <source>
        <dbReference type="EMBL" id="RGV33063.1"/>
    </source>
</evidence>
<comment type="caution">
    <text evidence="1">The sequence shown here is derived from an EMBL/GenBank/DDBJ whole genome shotgun (WGS) entry which is preliminary data.</text>
</comment>
<dbReference type="GO" id="GO:0016740">
    <property type="term" value="F:transferase activity"/>
    <property type="evidence" value="ECO:0007669"/>
    <property type="project" value="UniProtKB-KW"/>
</dbReference>
<proteinExistence type="predicted"/>
<dbReference type="RefSeq" id="WP_118260727.1">
    <property type="nucleotide sequence ID" value="NZ_CALBWO010000036.1"/>
</dbReference>
<dbReference type="Gene3D" id="3.40.630.30">
    <property type="match status" value="1"/>
</dbReference>
<sequence length="207" mass="24248">MKIDRYKIYTLDGYTYENFVSLDRKELEMILTWRNHAEIRKWMMNTAPITLEDHLAYVESLKQRDDAYYWLVRRGGIPVGVLNIMGEGIQEGIGEPGFYLAPEVLNRGQGILLLQNYKKLFLNILDFEILLGHNYVENVNALQLSLFFGAKIDGVIEKSGRKYISISLRKENFKDFRNENIVLSFVRYKRNNPVSISDILLKYNCHE</sequence>
<dbReference type="AlphaFoldDB" id="A0A412WZA6"/>
<evidence type="ECO:0000313" key="2">
    <source>
        <dbReference type="Proteomes" id="UP000283589"/>
    </source>
</evidence>
<keyword evidence="1" id="KW-0808">Transferase</keyword>
<accession>A0A412WZA6</accession>
<protein>
    <submittedName>
        <fullName evidence="1">UDP-4-amino-4, 6-dideoxy-N-acetyl-beta-L-altrosamine N-acetyltransferase</fullName>
    </submittedName>
</protein>
<gene>
    <name evidence="1" type="ORF">DWW18_11985</name>
</gene>
<name>A0A412WZA6_9BACT</name>
<dbReference type="InterPro" id="IPR016181">
    <property type="entry name" value="Acyl_CoA_acyltransferase"/>
</dbReference>
<dbReference type="EMBL" id="QRZA01000015">
    <property type="protein sequence ID" value="RGV33063.1"/>
    <property type="molecule type" value="Genomic_DNA"/>
</dbReference>
<dbReference type="SUPFAM" id="SSF55729">
    <property type="entry name" value="Acyl-CoA N-acyltransferases (Nat)"/>
    <property type="match status" value="1"/>
</dbReference>
<reference evidence="1 2" key="1">
    <citation type="submission" date="2018-08" db="EMBL/GenBank/DDBJ databases">
        <title>A genome reference for cultivated species of the human gut microbiota.</title>
        <authorList>
            <person name="Zou Y."/>
            <person name="Xue W."/>
            <person name="Luo G."/>
        </authorList>
    </citation>
    <scope>NUCLEOTIDE SEQUENCE [LARGE SCALE GENOMIC DNA]</scope>
    <source>
        <strain evidence="1 2">AF14-49</strain>
    </source>
</reference>
<organism evidence="1 2">
    <name type="scientific">Butyricimonas virosa</name>
    <dbReference type="NCBI Taxonomy" id="544645"/>
    <lineage>
        <taxon>Bacteria</taxon>
        <taxon>Pseudomonadati</taxon>
        <taxon>Bacteroidota</taxon>
        <taxon>Bacteroidia</taxon>
        <taxon>Bacteroidales</taxon>
        <taxon>Odoribacteraceae</taxon>
        <taxon>Butyricimonas</taxon>
    </lineage>
</organism>
<dbReference type="Proteomes" id="UP000283589">
    <property type="component" value="Unassembled WGS sequence"/>
</dbReference>